<dbReference type="AlphaFoldDB" id="A0A1Q3C1S9"/>
<proteinExistence type="predicted"/>
<accession>A0A1Q3C1S9</accession>
<dbReference type="OrthoDB" id="848707at2759"/>
<sequence length="104" mass="11828">LNINERLLHHVVTHQVYPTGGGYNSISSMKLFFIMNIVEGRDYNLPLLILIHMIKTTKRMKGILPCGIVLTLIFKHFGVPLDNEMGTEMDTYDTYNADSINQMG</sequence>
<dbReference type="EMBL" id="BDDD01001205">
    <property type="protein sequence ID" value="GAV74217.1"/>
    <property type="molecule type" value="Genomic_DNA"/>
</dbReference>
<dbReference type="InParanoid" id="A0A1Q3C1S9"/>
<evidence type="ECO:0000313" key="1">
    <source>
        <dbReference type="EMBL" id="GAV74217.1"/>
    </source>
</evidence>
<evidence type="ECO:0000313" key="2">
    <source>
        <dbReference type="Proteomes" id="UP000187406"/>
    </source>
</evidence>
<reference evidence="2" key="1">
    <citation type="submission" date="2016-04" db="EMBL/GenBank/DDBJ databases">
        <title>Cephalotus genome sequencing.</title>
        <authorList>
            <person name="Fukushima K."/>
            <person name="Hasebe M."/>
            <person name="Fang X."/>
        </authorList>
    </citation>
    <scope>NUCLEOTIDE SEQUENCE [LARGE SCALE GENOMIC DNA]</scope>
    <source>
        <strain evidence="2">cv. St1</strain>
    </source>
</reference>
<keyword evidence="2" id="KW-1185">Reference proteome</keyword>
<comment type="caution">
    <text evidence="1">The sequence shown here is derived from an EMBL/GenBank/DDBJ whole genome shotgun (WGS) entry which is preliminary data.</text>
</comment>
<protein>
    <submittedName>
        <fullName evidence="1">Uncharacterized protein</fullName>
    </submittedName>
</protein>
<feature type="non-terminal residue" evidence="1">
    <location>
        <position position="1"/>
    </location>
</feature>
<gene>
    <name evidence="1" type="ORF">CFOL_v3_17697</name>
</gene>
<name>A0A1Q3C1S9_CEPFO</name>
<organism evidence="1 2">
    <name type="scientific">Cephalotus follicularis</name>
    <name type="common">Albany pitcher plant</name>
    <dbReference type="NCBI Taxonomy" id="3775"/>
    <lineage>
        <taxon>Eukaryota</taxon>
        <taxon>Viridiplantae</taxon>
        <taxon>Streptophyta</taxon>
        <taxon>Embryophyta</taxon>
        <taxon>Tracheophyta</taxon>
        <taxon>Spermatophyta</taxon>
        <taxon>Magnoliopsida</taxon>
        <taxon>eudicotyledons</taxon>
        <taxon>Gunneridae</taxon>
        <taxon>Pentapetalae</taxon>
        <taxon>rosids</taxon>
        <taxon>fabids</taxon>
        <taxon>Oxalidales</taxon>
        <taxon>Cephalotaceae</taxon>
        <taxon>Cephalotus</taxon>
    </lineage>
</organism>
<dbReference type="Proteomes" id="UP000187406">
    <property type="component" value="Unassembled WGS sequence"/>
</dbReference>
<feature type="non-terminal residue" evidence="1">
    <location>
        <position position="104"/>
    </location>
</feature>